<evidence type="ECO:0000256" key="1">
    <source>
        <dbReference type="ARBA" id="ARBA00009600"/>
    </source>
</evidence>
<dbReference type="GO" id="GO:0005829">
    <property type="term" value="C:cytosol"/>
    <property type="evidence" value="ECO:0007669"/>
    <property type="project" value="TreeGrafter"/>
</dbReference>
<gene>
    <name evidence="2" type="ORF">TSACC_3225</name>
</gene>
<dbReference type="AlphaFoldDB" id="A0A146GCS2"/>
<evidence type="ECO:0000313" key="3">
    <source>
        <dbReference type="Proteomes" id="UP000076023"/>
    </source>
</evidence>
<proteinExistence type="inferred from homology"/>
<accession>A0A146GCS2</accession>
<dbReference type="SUPFAM" id="SSF143456">
    <property type="entry name" value="VC0467-like"/>
    <property type="match status" value="1"/>
</dbReference>
<dbReference type="EMBL" id="BDCO01000003">
    <property type="protein sequence ID" value="GAT35161.1"/>
    <property type="molecule type" value="Genomic_DNA"/>
</dbReference>
<evidence type="ECO:0000313" key="2">
    <source>
        <dbReference type="EMBL" id="GAT35161.1"/>
    </source>
</evidence>
<dbReference type="PANTHER" id="PTHR30327:SF1">
    <property type="entry name" value="UPF0301 PROTEIN YQGE"/>
    <property type="match status" value="1"/>
</dbReference>
<dbReference type="InParanoid" id="A0A146GCS2"/>
<dbReference type="Pfam" id="PF02622">
    <property type="entry name" value="DUF179"/>
    <property type="match status" value="1"/>
</dbReference>
<dbReference type="FunCoup" id="A0A146GCS2">
    <property type="interactions" value="227"/>
</dbReference>
<dbReference type="STRING" id="690879.TSACC_3225"/>
<dbReference type="InterPro" id="IPR003774">
    <property type="entry name" value="AlgH-like"/>
</dbReference>
<dbReference type="OrthoDB" id="9807486at2"/>
<comment type="similarity">
    <text evidence="1">Belongs to the UPF0301 (AlgH) family.</text>
</comment>
<sequence>MDGENGGTEKMIARMYCQANAKSALERGPGWGNSGSMAHDGFAPSNLTGSLLIAHPSLTDPNFRRTILFLSHHTVEDGAVGLVLNRPLRKTLGEIAASKVPFALQQAETFYGGPVAMDQVTVANLQWQDDPSSVVFHSYTGLEEIEIGNGWLPSLRVFLGYAGWTAGQLEGEIEQKAWIVMKPTRDLIEMATPDDAWRTIMRASSPSLKLLSEAPDHPEWN</sequence>
<reference evidence="3" key="1">
    <citation type="journal article" date="2017" name="Genome Announc.">
        <title>Draft Genome Sequence of Terrimicrobium sacchariphilum NM-5T, a Facultative Anaerobic Soil Bacterium of the Class Spartobacteria.</title>
        <authorList>
            <person name="Qiu Y.L."/>
            <person name="Tourlousse D.M."/>
            <person name="Matsuura N."/>
            <person name="Ohashi A."/>
            <person name="Sekiguchi Y."/>
        </authorList>
    </citation>
    <scope>NUCLEOTIDE SEQUENCE [LARGE SCALE GENOMIC DNA]</scope>
    <source>
        <strain evidence="3">NM-5</strain>
    </source>
</reference>
<dbReference type="Proteomes" id="UP000076023">
    <property type="component" value="Unassembled WGS sequence"/>
</dbReference>
<comment type="caution">
    <text evidence="2">The sequence shown here is derived from an EMBL/GenBank/DDBJ whole genome shotgun (WGS) entry which is preliminary data.</text>
</comment>
<name>A0A146GCS2_TERSA</name>
<dbReference type="Gene3D" id="3.40.1740.10">
    <property type="entry name" value="VC0467-like"/>
    <property type="match status" value="1"/>
</dbReference>
<organism evidence="2 3">
    <name type="scientific">Terrimicrobium sacchariphilum</name>
    <dbReference type="NCBI Taxonomy" id="690879"/>
    <lineage>
        <taxon>Bacteria</taxon>
        <taxon>Pseudomonadati</taxon>
        <taxon>Verrucomicrobiota</taxon>
        <taxon>Terrimicrobiia</taxon>
        <taxon>Terrimicrobiales</taxon>
        <taxon>Terrimicrobiaceae</taxon>
        <taxon>Terrimicrobium</taxon>
    </lineage>
</organism>
<dbReference type="PANTHER" id="PTHR30327">
    <property type="entry name" value="UNCHARACTERIZED PROTEIN YQGE"/>
    <property type="match status" value="1"/>
</dbReference>
<protein>
    <submittedName>
        <fullName evidence="2">Putative transcriptional regulator</fullName>
    </submittedName>
</protein>
<keyword evidence="3" id="KW-1185">Reference proteome</keyword>